<sequence>MPLTGATLRPPITVSAVDFRRPARHYEVLRIKHNASSVEIKAAYRNLAKVYHPDSAVRRSESDERDFIEIHEAYETLSDPSARAVYDLSLMAAHGGGGSLSSSVGPNGSSGLNRTRKWETDQCW</sequence>
<feature type="compositionally biased region" description="Low complexity" evidence="1">
    <location>
        <begin position="100"/>
        <end position="111"/>
    </location>
</feature>
<evidence type="ECO:0000313" key="4">
    <source>
        <dbReference type="Proteomes" id="UP000075243"/>
    </source>
</evidence>
<dbReference type="InterPro" id="IPR036869">
    <property type="entry name" value="J_dom_sf"/>
</dbReference>
<feature type="domain" description="J" evidence="2">
    <location>
        <begin position="24"/>
        <end position="90"/>
    </location>
</feature>
<dbReference type="InterPro" id="IPR001623">
    <property type="entry name" value="DnaJ_domain"/>
</dbReference>
<dbReference type="Gene3D" id="1.10.287.110">
    <property type="entry name" value="DnaJ domain"/>
    <property type="match status" value="1"/>
</dbReference>
<dbReference type="SMART" id="SM00271">
    <property type="entry name" value="DnaJ"/>
    <property type="match status" value="1"/>
</dbReference>
<proteinExistence type="predicted"/>
<gene>
    <name evidence="3" type="ORF">KK1_006136</name>
</gene>
<dbReference type="CDD" id="cd06257">
    <property type="entry name" value="DnaJ"/>
    <property type="match status" value="1"/>
</dbReference>
<dbReference type="EMBL" id="CM003604">
    <property type="protein sequence ID" value="KYP73509.1"/>
    <property type="molecule type" value="Genomic_DNA"/>
</dbReference>
<keyword evidence="4" id="KW-1185">Reference proteome</keyword>
<dbReference type="PANTHER" id="PTHR45432">
    <property type="entry name" value="CHAPERONE PROTEIN DNAJ 11, CHLOROPLASTIC-LIKE"/>
    <property type="match status" value="1"/>
</dbReference>
<evidence type="ECO:0000313" key="3">
    <source>
        <dbReference type="EMBL" id="KYP73509.1"/>
    </source>
</evidence>
<dbReference type="InterPro" id="IPR018253">
    <property type="entry name" value="DnaJ_domain_CS"/>
</dbReference>
<dbReference type="Proteomes" id="UP000075243">
    <property type="component" value="Chromosome 2"/>
</dbReference>
<reference evidence="3 4" key="1">
    <citation type="journal article" date="2012" name="Nat. Biotechnol.">
        <title>Draft genome sequence of pigeonpea (Cajanus cajan), an orphan legume crop of resource-poor farmers.</title>
        <authorList>
            <person name="Varshney R.K."/>
            <person name="Chen W."/>
            <person name="Li Y."/>
            <person name="Bharti A.K."/>
            <person name="Saxena R.K."/>
            <person name="Schlueter J.A."/>
            <person name="Donoghue M.T."/>
            <person name="Azam S."/>
            <person name="Fan G."/>
            <person name="Whaley A.M."/>
            <person name="Farmer A.D."/>
            <person name="Sheridan J."/>
            <person name="Iwata A."/>
            <person name="Tuteja R."/>
            <person name="Penmetsa R.V."/>
            <person name="Wu W."/>
            <person name="Upadhyaya H.D."/>
            <person name="Yang S.P."/>
            <person name="Shah T."/>
            <person name="Saxena K.B."/>
            <person name="Michael T."/>
            <person name="McCombie W.R."/>
            <person name="Yang B."/>
            <person name="Zhang G."/>
            <person name="Yang H."/>
            <person name="Wang J."/>
            <person name="Spillane C."/>
            <person name="Cook D.R."/>
            <person name="May G.D."/>
            <person name="Xu X."/>
            <person name="Jackson S.A."/>
        </authorList>
    </citation>
    <scope>NUCLEOTIDE SEQUENCE [LARGE SCALE GENOMIC DNA]</scope>
    <source>
        <strain evidence="4">cv. Asha</strain>
    </source>
</reference>
<feature type="region of interest" description="Disordered" evidence="1">
    <location>
        <begin position="96"/>
        <end position="124"/>
    </location>
</feature>
<accession>A0A151U2F5</accession>
<dbReference type="SUPFAM" id="SSF46565">
    <property type="entry name" value="Chaperone J-domain"/>
    <property type="match status" value="1"/>
</dbReference>
<dbReference type="PANTHER" id="PTHR45432:SF5">
    <property type="entry name" value="PROTEIN DNAJ, PUTATIVE-RELATED"/>
    <property type="match status" value="1"/>
</dbReference>
<dbReference type="PRINTS" id="PR00625">
    <property type="entry name" value="JDOMAIN"/>
</dbReference>
<dbReference type="PROSITE" id="PS50076">
    <property type="entry name" value="DNAJ_2"/>
    <property type="match status" value="1"/>
</dbReference>
<organism evidence="3 4">
    <name type="scientific">Cajanus cajan</name>
    <name type="common">Pigeon pea</name>
    <name type="synonym">Cajanus indicus</name>
    <dbReference type="NCBI Taxonomy" id="3821"/>
    <lineage>
        <taxon>Eukaryota</taxon>
        <taxon>Viridiplantae</taxon>
        <taxon>Streptophyta</taxon>
        <taxon>Embryophyta</taxon>
        <taxon>Tracheophyta</taxon>
        <taxon>Spermatophyta</taxon>
        <taxon>Magnoliopsida</taxon>
        <taxon>eudicotyledons</taxon>
        <taxon>Gunneridae</taxon>
        <taxon>Pentapetalae</taxon>
        <taxon>rosids</taxon>
        <taxon>fabids</taxon>
        <taxon>Fabales</taxon>
        <taxon>Fabaceae</taxon>
        <taxon>Papilionoideae</taxon>
        <taxon>50 kb inversion clade</taxon>
        <taxon>NPAAA clade</taxon>
        <taxon>indigoferoid/millettioid clade</taxon>
        <taxon>Phaseoleae</taxon>
        <taxon>Cajanus</taxon>
    </lineage>
</organism>
<dbReference type="Gramene" id="C.cajan_05985.t">
    <property type="protein sequence ID" value="C.cajan_05985.t.cds1"/>
    <property type="gene ID" value="C.cajan_05985"/>
</dbReference>
<name>A0A151U2F5_CAJCA</name>
<dbReference type="PROSITE" id="PS00636">
    <property type="entry name" value="DNAJ_1"/>
    <property type="match status" value="1"/>
</dbReference>
<evidence type="ECO:0000259" key="2">
    <source>
        <dbReference type="PROSITE" id="PS50076"/>
    </source>
</evidence>
<protein>
    <recommendedName>
        <fullName evidence="2">J domain-containing protein</fullName>
    </recommendedName>
</protein>
<dbReference type="AlphaFoldDB" id="A0A151U2F5"/>
<dbReference type="OMA" id="VYPTRRW"/>
<dbReference type="OrthoDB" id="445556at2759"/>
<dbReference type="Pfam" id="PF00226">
    <property type="entry name" value="DnaJ"/>
    <property type="match status" value="1"/>
</dbReference>
<dbReference type="STRING" id="3821.A0A151U2F5"/>
<evidence type="ECO:0000256" key="1">
    <source>
        <dbReference type="SAM" id="MobiDB-lite"/>
    </source>
</evidence>